<keyword evidence="1" id="KW-0732">Signal</keyword>
<name>A0ABY4KEV1_9FLAO</name>
<accession>A0ABY4KEV1</accession>
<evidence type="ECO:0000313" key="4">
    <source>
        <dbReference type="Proteomes" id="UP000830583"/>
    </source>
</evidence>
<dbReference type="Pfam" id="PF18962">
    <property type="entry name" value="Por_Secre_tail"/>
    <property type="match status" value="1"/>
</dbReference>
<dbReference type="RefSeq" id="WP_248433225.1">
    <property type="nucleotide sequence ID" value="NZ_CP096205.1"/>
</dbReference>
<dbReference type="InterPro" id="IPR052918">
    <property type="entry name" value="Motility_Chemotaxis_Reg"/>
</dbReference>
<dbReference type="InterPro" id="IPR011047">
    <property type="entry name" value="Quinoprotein_ADH-like_sf"/>
</dbReference>
<dbReference type="PANTHER" id="PTHR35580:SF1">
    <property type="entry name" value="PHYTASE-LIKE DOMAIN-CONTAINING PROTEIN"/>
    <property type="match status" value="1"/>
</dbReference>
<protein>
    <submittedName>
        <fullName evidence="3">T9SS type A sorting domain-containing protein</fullName>
    </submittedName>
</protein>
<organism evidence="3 4">
    <name type="scientific">Flavobacterium azooxidireducens</name>
    <dbReference type="NCBI Taxonomy" id="1871076"/>
    <lineage>
        <taxon>Bacteria</taxon>
        <taxon>Pseudomonadati</taxon>
        <taxon>Bacteroidota</taxon>
        <taxon>Flavobacteriia</taxon>
        <taxon>Flavobacteriales</taxon>
        <taxon>Flavobacteriaceae</taxon>
        <taxon>Flavobacterium</taxon>
    </lineage>
</organism>
<keyword evidence="4" id="KW-1185">Reference proteome</keyword>
<evidence type="ECO:0000313" key="3">
    <source>
        <dbReference type="EMBL" id="UPQ78298.1"/>
    </source>
</evidence>
<reference evidence="3" key="1">
    <citation type="submission" date="2022-04" db="EMBL/GenBank/DDBJ databases">
        <title>Consumption of N2O by Flavobacterium azooxidireducens sp. nov. isolated from Decomposing Leaf Litter of Phragmites australis (Cav.).</title>
        <authorList>
            <person name="Behrendt U."/>
            <person name="Spanner T."/>
            <person name="Augustin J."/>
            <person name="Horn M.A."/>
            <person name="Kolb S."/>
            <person name="Ulrich A."/>
        </authorList>
    </citation>
    <scope>NUCLEOTIDE SEQUENCE</scope>
    <source>
        <strain evidence="3">IGB 4-14</strain>
    </source>
</reference>
<dbReference type="EMBL" id="CP096205">
    <property type="protein sequence ID" value="UPQ78298.1"/>
    <property type="molecule type" value="Genomic_DNA"/>
</dbReference>
<proteinExistence type="predicted"/>
<feature type="domain" description="Secretion system C-terminal sorting" evidence="2">
    <location>
        <begin position="544"/>
        <end position="623"/>
    </location>
</feature>
<evidence type="ECO:0000256" key="1">
    <source>
        <dbReference type="ARBA" id="ARBA00022729"/>
    </source>
</evidence>
<dbReference type="Proteomes" id="UP000830583">
    <property type="component" value="Chromosome"/>
</dbReference>
<dbReference type="SUPFAM" id="SSF50998">
    <property type="entry name" value="Quinoprotein alcohol dehydrogenase-like"/>
    <property type="match status" value="1"/>
</dbReference>
<dbReference type="NCBIfam" id="TIGR04183">
    <property type="entry name" value="Por_Secre_tail"/>
    <property type="match status" value="1"/>
</dbReference>
<dbReference type="InterPro" id="IPR026444">
    <property type="entry name" value="Secre_tail"/>
</dbReference>
<sequence>MNKLLHYTFSIFFFLFSFITFSQDYQWQWAHRGGGNQNAGSNATWQPQLEQIYDVKIDQYNNYYFAGAVTNYNPVFMGESITKYGTNNIDTDVYIVSTDCEGNFRWHTTLGGEPGEFYVSMDLDNLGGLYISFTTINSSRSNNTNVPPHYAPGVSLGFGTNGANPDPNNRRIALIKYDTEGNYLWHRMPQDENVTTSDLPGFFPASGVGYSLIAEPDGTIHWHCRFAPGNHLNGALVVTEDVSEYHAILKYDKDGNYLSHLPLPFTGGAGLNQTKLYRDPLNSRYYFYITAVNSNGLSPTTWEGETLNTAGAVYALDAAGNELWRKVASSPSLRSASIWGLTTDESSNVYLTGLASNNTVNSQYASLAGYTFTHFSSSPYLMKLDQDGNLLWGTNLNPSIESTDLNECNSCFGRSIAINDDEVAITGSLQSNAWGTISMPRAYGDGPAPVLVRFNKETGEPIAMNDIKDVLGVNSSEELMTVATDLNGNYVVGGYARSTIFVNHPTIAPLTTNGGYSDFFIAKLGTGPCEPLSIDEPVKNKIKLYPNPTGGMLYIEAENLRGYAVYNLLGQELMKGEFNGNNNGNSNSNSNNNFKINMDGLSRGTYLVRLIGLDGVVIKEKIIRD</sequence>
<evidence type="ECO:0000259" key="2">
    <source>
        <dbReference type="Pfam" id="PF18962"/>
    </source>
</evidence>
<gene>
    <name evidence="3" type="ORF">M0M57_11780</name>
</gene>
<dbReference type="PANTHER" id="PTHR35580">
    <property type="entry name" value="CELL SURFACE GLYCOPROTEIN (S-LAYER PROTEIN)-LIKE PROTEIN"/>
    <property type="match status" value="1"/>
</dbReference>